<dbReference type="EMBL" id="JAKJXP020000025">
    <property type="protein sequence ID" value="KAK7753838.1"/>
    <property type="molecule type" value="Genomic_DNA"/>
</dbReference>
<dbReference type="PRINTS" id="PR01911">
    <property type="entry name" value="PFDSPHPHTASE"/>
</dbReference>
<dbReference type="InterPro" id="IPR016130">
    <property type="entry name" value="Tyr_Pase_AS"/>
</dbReference>
<keyword evidence="4" id="KW-0378">Hydrolase</keyword>
<dbReference type="InterPro" id="IPR004861">
    <property type="entry name" value="Siw14-like"/>
</dbReference>
<keyword evidence="10" id="KW-0812">Transmembrane</keyword>
<comment type="catalytic activity">
    <reaction evidence="8">
        <text>1,5-bis(diphospho)-1D-myo-inositol 2,3,4,6-tetrakisphosphate + H2O = 1-diphospho-1D-myo-inositol 2,3,4,5,6-pentakisphosphate + phosphate + 2 H(+)</text>
        <dbReference type="Rhea" id="RHEA:79699"/>
        <dbReference type="ChEBI" id="CHEBI:15377"/>
        <dbReference type="ChEBI" id="CHEBI:15378"/>
        <dbReference type="ChEBI" id="CHEBI:43474"/>
        <dbReference type="ChEBI" id="CHEBI:74946"/>
        <dbReference type="ChEBI" id="CHEBI:77983"/>
        <dbReference type="EC" id="3.6.1.52"/>
    </reaction>
    <physiologicalReaction direction="left-to-right" evidence="8">
        <dbReference type="Rhea" id="RHEA:79700"/>
    </physiologicalReaction>
</comment>
<evidence type="ECO:0000256" key="9">
    <source>
        <dbReference type="ARBA" id="ARBA00048424"/>
    </source>
</evidence>
<keyword evidence="13" id="KW-1185">Reference proteome</keyword>
<dbReference type="GO" id="GO:0005737">
    <property type="term" value="C:cytoplasm"/>
    <property type="evidence" value="ECO:0007669"/>
    <property type="project" value="UniProtKB-SubCell"/>
</dbReference>
<feature type="transmembrane region" description="Helical" evidence="10">
    <location>
        <begin position="221"/>
        <end position="244"/>
    </location>
</feature>
<evidence type="ECO:0000256" key="8">
    <source>
        <dbReference type="ARBA" id="ARBA00047927"/>
    </source>
</evidence>
<dbReference type="GO" id="GO:0052840">
    <property type="term" value="F:inositol diphosphate tetrakisphosphate diphosphatase activity"/>
    <property type="evidence" value="ECO:0007669"/>
    <property type="project" value="TreeGrafter"/>
</dbReference>
<evidence type="ECO:0000256" key="5">
    <source>
        <dbReference type="ARBA" id="ARBA00044949"/>
    </source>
</evidence>
<dbReference type="Proteomes" id="UP001320420">
    <property type="component" value="Unassembled WGS sequence"/>
</dbReference>
<evidence type="ECO:0000256" key="2">
    <source>
        <dbReference type="ARBA" id="ARBA00012527"/>
    </source>
</evidence>
<dbReference type="GO" id="GO:0016791">
    <property type="term" value="F:phosphatase activity"/>
    <property type="evidence" value="ECO:0007669"/>
    <property type="project" value="InterPro"/>
</dbReference>
<comment type="caution">
    <text evidence="12">The sequence shown here is derived from an EMBL/GenBank/DDBJ whole genome shotgun (WGS) entry which is preliminary data.</text>
</comment>
<dbReference type="PANTHER" id="PTHR31126">
    <property type="entry name" value="TYROSINE-PROTEIN PHOSPHATASE"/>
    <property type="match status" value="1"/>
</dbReference>
<keyword evidence="3" id="KW-0963">Cytoplasm</keyword>
<comment type="subcellular location">
    <subcellularLocation>
        <location evidence="1">Cytoplasm</location>
    </subcellularLocation>
</comment>
<evidence type="ECO:0000256" key="6">
    <source>
        <dbReference type="ARBA" id="ARBA00047342"/>
    </source>
</evidence>
<sequence length="260" mass="28208">MPSSRGAPGRSAEANLEAAVDRELGGGDGPVKFRAVLSQISAKTDDVVDQPITVSAGPPINFGEVAPGLYRSGYPQAANYSFLQTLHLKTIVTLVEKEMPEGYQQFIDDNGINHQVFNMTGTKKEEIPASLMKSIAAVVLNSENYPLLIHCNHGKHRTGCVVGVIRKQSAWDVNAIIREYSDYAAPKIRTTDIDYIRNFQISEIASIKSLLSSKLSKARSAVTGTFLSFVFFTLFTLCICVSTGSKLLTIAPPRRDTGGP</sequence>
<proteinExistence type="inferred from homology"/>
<comment type="similarity">
    <text evidence="5">Belongs to the protein-tyrosine phosphatase family. Atypical dual-specificity phosphatase Siw14-like subfamily.</text>
</comment>
<evidence type="ECO:0000256" key="3">
    <source>
        <dbReference type="ARBA" id="ARBA00022490"/>
    </source>
</evidence>
<keyword evidence="10" id="KW-1133">Transmembrane helix</keyword>
<evidence type="ECO:0000256" key="10">
    <source>
        <dbReference type="SAM" id="Phobius"/>
    </source>
</evidence>
<reference evidence="12 13" key="1">
    <citation type="submission" date="2024-02" db="EMBL/GenBank/DDBJ databases">
        <title>De novo assembly and annotation of 12 fungi associated with fruit tree decline syndrome in Ontario, Canada.</title>
        <authorList>
            <person name="Sulman M."/>
            <person name="Ellouze W."/>
            <person name="Ilyukhin E."/>
        </authorList>
    </citation>
    <scope>NUCLEOTIDE SEQUENCE [LARGE SCALE GENOMIC DNA]</scope>
    <source>
        <strain evidence="12 13">M11/M66-122</strain>
    </source>
</reference>
<dbReference type="InterPro" id="IPR020422">
    <property type="entry name" value="TYR_PHOSPHATASE_DUAL_dom"/>
</dbReference>
<dbReference type="AlphaFoldDB" id="A0AAN9UTQ2"/>
<dbReference type="Gene3D" id="3.90.190.10">
    <property type="entry name" value="Protein tyrosine phosphatase superfamily"/>
    <property type="match status" value="1"/>
</dbReference>
<dbReference type="FunFam" id="3.90.190.10:FF:000035">
    <property type="entry name" value="Tyrosine phosphatase, putative"/>
    <property type="match status" value="1"/>
</dbReference>
<keyword evidence="10" id="KW-0472">Membrane</keyword>
<dbReference type="Pfam" id="PF03162">
    <property type="entry name" value="Y_phosphatase2"/>
    <property type="match status" value="1"/>
</dbReference>
<comment type="catalytic activity">
    <reaction evidence="9">
        <text>6-diphospho-1D-myo-inositol pentakisphosphate + H2O = 1D-myo-inositol hexakisphosphate + phosphate + H(+)</text>
        <dbReference type="Rhea" id="RHEA:79703"/>
        <dbReference type="ChEBI" id="CHEBI:15377"/>
        <dbReference type="ChEBI" id="CHEBI:15378"/>
        <dbReference type="ChEBI" id="CHEBI:43474"/>
        <dbReference type="ChEBI" id="CHEBI:58130"/>
        <dbReference type="ChEBI" id="CHEBI:230534"/>
        <dbReference type="EC" id="3.6.1.52"/>
    </reaction>
    <physiologicalReaction direction="left-to-right" evidence="9">
        <dbReference type="Rhea" id="RHEA:79704"/>
    </physiologicalReaction>
</comment>
<evidence type="ECO:0000256" key="1">
    <source>
        <dbReference type="ARBA" id="ARBA00004496"/>
    </source>
</evidence>
<organism evidence="12 13">
    <name type="scientific">Diatrype stigma</name>
    <dbReference type="NCBI Taxonomy" id="117547"/>
    <lineage>
        <taxon>Eukaryota</taxon>
        <taxon>Fungi</taxon>
        <taxon>Dikarya</taxon>
        <taxon>Ascomycota</taxon>
        <taxon>Pezizomycotina</taxon>
        <taxon>Sordariomycetes</taxon>
        <taxon>Xylariomycetidae</taxon>
        <taxon>Xylariales</taxon>
        <taxon>Diatrypaceae</taxon>
        <taxon>Diatrype</taxon>
    </lineage>
</organism>
<dbReference type="PANTHER" id="PTHR31126:SF48">
    <property type="entry name" value="INOSITOL PHOSPHATASE SIW14"/>
    <property type="match status" value="1"/>
</dbReference>
<evidence type="ECO:0000313" key="13">
    <source>
        <dbReference type="Proteomes" id="UP001320420"/>
    </source>
</evidence>
<evidence type="ECO:0000259" key="11">
    <source>
        <dbReference type="PROSITE" id="PS50054"/>
    </source>
</evidence>
<accession>A0AAN9UTQ2</accession>
<protein>
    <recommendedName>
        <fullName evidence="2">diphosphoinositol-polyphosphate diphosphatase</fullName>
        <ecNumber evidence="2">3.6.1.52</ecNumber>
    </recommendedName>
</protein>
<dbReference type="InterPro" id="IPR020428">
    <property type="entry name" value="PFA-DSPs"/>
</dbReference>
<name>A0AAN9UTQ2_9PEZI</name>
<feature type="domain" description="Tyrosine-protein phosphatase" evidence="11">
    <location>
        <begin position="61"/>
        <end position="208"/>
    </location>
</feature>
<dbReference type="PROSITE" id="PS50054">
    <property type="entry name" value="TYR_PHOSPHATASE_DUAL"/>
    <property type="match status" value="1"/>
</dbReference>
<dbReference type="InterPro" id="IPR029021">
    <property type="entry name" value="Prot-tyrosine_phosphatase-like"/>
</dbReference>
<dbReference type="SUPFAM" id="SSF52799">
    <property type="entry name" value="(Phosphotyrosine protein) phosphatases II"/>
    <property type="match status" value="1"/>
</dbReference>
<evidence type="ECO:0000256" key="7">
    <source>
        <dbReference type="ARBA" id="ARBA00047562"/>
    </source>
</evidence>
<comment type="catalytic activity">
    <reaction evidence="7">
        <text>3,5-bis(diphospho)-1D-myo-inositol 1,2,4,6-tetrakisphosphate + H2O = 3-diphospho-1D-myo-inositol 1,2,4,5,6-pentakisphosphate + phosphate + 2 H(+)</text>
        <dbReference type="Rhea" id="RHEA:56312"/>
        <dbReference type="ChEBI" id="CHEBI:15377"/>
        <dbReference type="ChEBI" id="CHEBI:15378"/>
        <dbReference type="ChEBI" id="CHEBI:43474"/>
        <dbReference type="ChEBI" id="CHEBI:140372"/>
        <dbReference type="ChEBI" id="CHEBI:140374"/>
        <dbReference type="EC" id="3.6.1.52"/>
    </reaction>
    <physiologicalReaction direction="left-to-right" evidence="7">
        <dbReference type="Rhea" id="RHEA:56313"/>
    </physiologicalReaction>
</comment>
<evidence type="ECO:0000256" key="4">
    <source>
        <dbReference type="ARBA" id="ARBA00022801"/>
    </source>
</evidence>
<dbReference type="EC" id="3.6.1.52" evidence="2"/>
<evidence type="ECO:0000313" key="12">
    <source>
        <dbReference type="EMBL" id="KAK7753838.1"/>
    </source>
</evidence>
<dbReference type="PROSITE" id="PS00383">
    <property type="entry name" value="TYR_PHOSPHATASE_1"/>
    <property type="match status" value="1"/>
</dbReference>
<gene>
    <name evidence="12" type="primary">SIW14</name>
    <name evidence="12" type="ORF">SLS62_004204</name>
</gene>
<comment type="catalytic activity">
    <reaction evidence="6">
        <text>5-diphospho-1D-myo-inositol 1,2,3,4,6-pentakisphosphate + H2O = 1D-myo-inositol hexakisphosphate + phosphate + H(+)</text>
        <dbReference type="Rhea" id="RHEA:22384"/>
        <dbReference type="ChEBI" id="CHEBI:15377"/>
        <dbReference type="ChEBI" id="CHEBI:15378"/>
        <dbReference type="ChEBI" id="CHEBI:43474"/>
        <dbReference type="ChEBI" id="CHEBI:58130"/>
        <dbReference type="ChEBI" id="CHEBI:58628"/>
        <dbReference type="EC" id="3.6.1.52"/>
    </reaction>
    <physiologicalReaction direction="left-to-right" evidence="6">
        <dbReference type="Rhea" id="RHEA:22385"/>
    </physiologicalReaction>
</comment>